<dbReference type="PANTHER" id="PTHR21041">
    <property type="entry name" value="DENDRITIC CELL-SPECIFIC TRANSMEMBRANE PROTEIN"/>
    <property type="match status" value="1"/>
</dbReference>
<keyword evidence="9" id="KW-1185">Reference proteome</keyword>
<dbReference type="InterPro" id="IPR058842">
    <property type="entry name" value="DCST1_C"/>
</dbReference>
<dbReference type="Pfam" id="PF26039">
    <property type="entry name" value="Dcst2"/>
    <property type="match status" value="1"/>
</dbReference>
<evidence type="ECO:0000313" key="9">
    <source>
        <dbReference type="Proteomes" id="UP000683360"/>
    </source>
</evidence>
<evidence type="ECO:0000313" key="8">
    <source>
        <dbReference type="EMBL" id="CAG2196969.1"/>
    </source>
</evidence>
<comment type="caution">
    <text evidence="8">The sequence shown here is derived from an EMBL/GenBank/DDBJ whole genome shotgun (WGS) entry which is preliminary data.</text>
</comment>
<protein>
    <recommendedName>
        <fullName evidence="10">Dendritic cell-specific transmembrane protein-like domain-containing protein</fullName>
    </recommendedName>
</protein>
<keyword evidence="2" id="KW-0812">Transmembrane</keyword>
<name>A0A8S3QKB8_MYTED</name>
<feature type="domain" description="Dendritic cell-specific transmembrane protein-like" evidence="6">
    <location>
        <begin position="192"/>
        <end position="229"/>
    </location>
</feature>
<feature type="domain" description="E3 ubiquitin-protein ligase DCST1-like C-terminal" evidence="7">
    <location>
        <begin position="304"/>
        <end position="351"/>
    </location>
</feature>
<feature type="domain" description="Dendritic cell-specific transmembrane protein-like" evidence="6">
    <location>
        <begin position="232"/>
        <end position="287"/>
    </location>
</feature>
<keyword evidence="4" id="KW-0472">Membrane</keyword>
<dbReference type="PANTHER" id="PTHR21041:SF9">
    <property type="entry name" value="DENDRITIC CELL-SPECIFIC TRANSMEMBRANE PROTEIN-LIKE DOMAIN-CONTAINING PROTEIN"/>
    <property type="match status" value="1"/>
</dbReference>
<reference evidence="8" key="1">
    <citation type="submission" date="2021-03" db="EMBL/GenBank/DDBJ databases">
        <authorList>
            <person name="Bekaert M."/>
        </authorList>
    </citation>
    <scope>NUCLEOTIDE SEQUENCE</scope>
</reference>
<evidence type="ECO:0000256" key="5">
    <source>
        <dbReference type="SAM" id="MobiDB-lite"/>
    </source>
</evidence>
<comment type="subcellular location">
    <subcellularLocation>
        <location evidence="1">Membrane</location>
        <topology evidence="1">Multi-pass membrane protein</topology>
    </subcellularLocation>
</comment>
<gene>
    <name evidence="8" type="ORF">MEDL_11812</name>
</gene>
<feature type="compositionally biased region" description="Acidic residues" evidence="5">
    <location>
        <begin position="425"/>
        <end position="438"/>
    </location>
</feature>
<dbReference type="OrthoDB" id="6598372at2759"/>
<evidence type="ECO:0000256" key="3">
    <source>
        <dbReference type="ARBA" id="ARBA00022989"/>
    </source>
</evidence>
<evidence type="ECO:0000259" key="6">
    <source>
        <dbReference type="Pfam" id="PF07782"/>
    </source>
</evidence>
<dbReference type="Proteomes" id="UP000683360">
    <property type="component" value="Unassembled WGS sequence"/>
</dbReference>
<dbReference type="Pfam" id="PF26037">
    <property type="entry name" value="zf-RING_DCST1_C"/>
    <property type="match status" value="1"/>
</dbReference>
<dbReference type="AlphaFoldDB" id="A0A8S3QKB8"/>
<organism evidence="8 9">
    <name type="scientific">Mytilus edulis</name>
    <name type="common">Blue mussel</name>
    <dbReference type="NCBI Taxonomy" id="6550"/>
    <lineage>
        <taxon>Eukaryota</taxon>
        <taxon>Metazoa</taxon>
        <taxon>Spiralia</taxon>
        <taxon>Lophotrochozoa</taxon>
        <taxon>Mollusca</taxon>
        <taxon>Bivalvia</taxon>
        <taxon>Autobranchia</taxon>
        <taxon>Pteriomorphia</taxon>
        <taxon>Mytilida</taxon>
        <taxon>Mytiloidea</taxon>
        <taxon>Mytilidae</taxon>
        <taxon>Mytilinae</taxon>
        <taxon>Mytilus</taxon>
    </lineage>
</organism>
<dbReference type="InterPro" id="IPR051856">
    <property type="entry name" value="CSR-E3_Ligase_Protein"/>
</dbReference>
<sequence>MVFQIKFTPLTSSLVCTFLGAVLTLGLAFTSQTRLMVLLMIPQFFTSKGRTFLLMYAVVLVMNHPVQNFNKNVLVMSDSSTCGQEMAFNQTKEVIEAAFSPMAGVINMISKLMDALKQFAALIRKAFTALQSAITEIAAVLGRALKWLGNIVNTCNEKMGQPFRRCNKAFETAFTRCKAVLYRQKYLNSDKFDNYYLTFKVQEVDQRRKQMGKESIYPMTRKEKGKYVSSIPPHLKMHVQGRGAMADMYRAMISMFDPLAQAGVKLDTTPCLPTPYEPEWAVYDEIGKYEICRKLLKYLGWNQKSCLSCGREGRVEDKENFYHCVNGDCGAVYCCDCFDDLNNMCTVCMNPIDYGDLSDYSEERDSSEDEDEYLKKKEEARLRREERDRLRAENSPSKLLMRTGFIPIAAPKKNDDNADEASSQIDEDFSEVFSDEMA</sequence>
<keyword evidence="3" id="KW-1133">Transmembrane helix</keyword>
<evidence type="ECO:0008006" key="10">
    <source>
        <dbReference type="Google" id="ProtNLM"/>
    </source>
</evidence>
<feature type="region of interest" description="Disordered" evidence="5">
    <location>
        <begin position="408"/>
        <end position="438"/>
    </location>
</feature>
<dbReference type="Pfam" id="PF07782">
    <property type="entry name" value="DC_STAMP"/>
    <property type="match status" value="2"/>
</dbReference>
<dbReference type="GO" id="GO:0016020">
    <property type="term" value="C:membrane"/>
    <property type="evidence" value="ECO:0007669"/>
    <property type="project" value="UniProtKB-SubCell"/>
</dbReference>
<evidence type="ECO:0000256" key="1">
    <source>
        <dbReference type="ARBA" id="ARBA00004141"/>
    </source>
</evidence>
<dbReference type="InterPro" id="IPR012858">
    <property type="entry name" value="DC_STAMP-like"/>
</dbReference>
<proteinExistence type="predicted"/>
<evidence type="ECO:0000259" key="7">
    <source>
        <dbReference type="Pfam" id="PF26037"/>
    </source>
</evidence>
<evidence type="ECO:0000256" key="2">
    <source>
        <dbReference type="ARBA" id="ARBA00022692"/>
    </source>
</evidence>
<evidence type="ECO:0000256" key="4">
    <source>
        <dbReference type="ARBA" id="ARBA00023136"/>
    </source>
</evidence>
<dbReference type="EMBL" id="CAJPWZ010000596">
    <property type="protein sequence ID" value="CAG2196969.1"/>
    <property type="molecule type" value="Genomic_DNA"/>
</dbReference>
<accession>A0A8S3QKB8</accession>